<evidence type="ECO:0000313" key="3">
    <source>
        <dbReference type="Proteomes" id="UP000317977"/>
    </source>
</evidence>
<dbReference type="Proteomes" id="UP000317977">
    <property type="component" value="Unassembled WGS sequence"/>
</dbReference>
<evidence type="ECO:0000256" key="1">
    <source>
        <dbReference type="SAM" id="SignalP"/>
    </source>
</evidence>
<dbReference type="AlphaFoldDB" id="A0A5C6ER07"/>
<proteinExistence type="predicted"/>
<dbReference type="RefSeq" id="WP_146534744.1">
    <property type="nucleotide sequence ID" value="NZ_SJPX01000003.1"/>
</dbReference>
<comment type="caution">
    <text evidence="2">The sequence shown here is derived from an EMBL/GenBank/DDBJ whole genome shotgun (WGS) entry which is preliminary data.</text>
</comment>
<evidence type="ECO:0000313" key="2">
    <source>
        <dbReference type="EMBL" id="TWU51368.1"/>
    </source>
</evidence>
<reference evidence="2 3" key="1">
    <citation type="submission" date="2019-02" db="EMBL/GenBank/DDBJ databases">
        <title>Deep-cultivation of Planctomycetes and their phenomic and genomic characterization uncovers novel biology.</title>
        <authorList>
            <person name="Wiegand S."/>
            <person name="Jogler M."/>
            <person name="Boedeker C."/>
            <person name="Pinto D."/>
            <person name="Vollmers J."/>
            <person name="Rivas-Marin E."/>
            <person name="Kohn T."/>
            <person name="Peeters S.H."/>
            <person name="Heuer A."/>
            <person name="Rast P."/>
            <person name="Oberbeckmann S."/>
            <person name="Bunk B."/>
            <person name="Jeske O."/>
            <person name="Meyerdierks A."/>
            <person name="Storesund J.E."/>
            <person name="Kallscheuer N."/>
            <person name="Luecker S."/>
            <person name="Lage O.M."/>
            <person name="Pohl T."/>
            <person name="Merkel B.J."/>
            <person name="Hornburger P."/>
            <person name="Mueller R.-W."/>
            <person name="Bruemmer F."/>
            <person name="Labrenz M."/>
            <person name="Spormann A.M."/>
            <person name="Op Den Camp H."/>
            <person name="Overmann J."/>
            <person name="Amann R."/>
            <person name="Jetten M.S.M."/>
            <person name="Mascher T."/>
            <person name="Medema M.H."/>
            <person name="Devos D.P."/>
            <person name="Kaster A.-K."/>
            <person name="Ovreas L."/>
            <person name="Rohde M."/>
            <person name="Galperin M.Y."/>
            <person name="Jogler C."/>
        </authorList>
    </citation>
    <scope>NUCLEOTIDE SEQUENCE [LARGE SCALE GENOMIC DNA]</scope>
    <source>
        <strain evidence="2 3">Poly59</strain>
    </source>
</reference>
<dbReference type="EMBL" id="SJPX01000003">
    <property type="protein sequence ID" value="TWU51368.1"/>
    <property type="molecule type" value="Genomic_DNA"/>
</dbReference>
<accession>A0A5C6ER07</accession>
<feature type="chain" id="PRO_5022964059" description="PEP-CTERM protein-sorting domain-containing protein" evidence="1">
    <location>
        <begin position="25"/>
        <end position="281"/>
    </location>
</feature>
<name>A0A5C6ER07_9BACT</name>
<evidence type="ECO:0008006" key="4">
    <source>
        <dbReference type="Google" id="ProtNLM"/>
    </source>
</evidence>
<keyword evidence="3" id="KW-1185">Reference proteome</keyword>
<protein>
    <recommendedName>
        <fullName evidence="4">PEP-CTERM protein-sorting domain-containing protein</fullName>
    </recommendedName>
</protein>
<sequence precursor="true">MNFAVRAIVVVAGLMSLTCMNASAEFIAVSAFNPNNVLLESVAGGNVNPGELKASVASAFANGTGGVIDFELGGALGSVDTPAAIRNIVGTYSLGKELTLSGTYNNDTPANQFANGLVGSNSVPGNVAQALSGSSWLSVLNRAEVALSLSGASNTVNEVISKIGFGIEVKGVSGTELRGFLTTTLSDSTSHTYSFDYVGTDTSTPIAHELFFGFTAPAGLGIAGFSIGFDGGRTGIDNVNRFGAIDDFAFETSIVAVPEVSSLDLVAIAGIGGMARFRRRR</sequence>
<gene>
    <name evidence="2" type="ORF">Poly59_29600</name>
</gene>
<keyword evidence="1" id="KW-0732">Signal</keyword>
<feature type="signal peptide" evidence="1">
    <location>
        <begin position="1"/>
        <end position="24"/>
    </location>
</feature>
<organism evidence="2 3">
    <name type="scientific">Rubripirellula reticaptiva</name>
    <dbReference type="NCBI Taxonomy" id="2528013"/>
    <lineage>
        <taxon>Bacteria</taxon>
        <taxon>Pseudomonadati</taxon>
        <taxon>Planctomycetota</taxon>
        <taxon>Planctomycetia</taxon>
        <taxon>Pirellulales</taxon>
        <taxon>Pirellulaceae</taxon>
        <taxon>Rubripirellula</taxon>
    </lineage>
</organism>